<organism evidence="2">
    <name type="scientific">Trepomonas sp. PC1</name>
    <dbReference type="NCBI Taxonomy" id="1076344"/>
    <lineage>
        <taxon>Eukaryota</taxon>
        <taxon>Metamonada</taxon>
        <taxon>Diplomonadida</taxon>
        <taxon>Hexamitidae</taxon>
        <taxon>Hexamitinae</taxon>
        <taxon>Trepomonas</taxon>
    </lineage>
</organism>
<reference evidence="2" key="1">
    <citation type="submission" date="2015-07" db="EMBL/GenBank/DDBJ databases">
        <title>Adaptation to a free-living lifestyle via gene acquisitions in the diplomonad Trepomonas sp. PC1.</title>
        <authorList>
            <person name="Xu F."/>
            <person name="Jerlstrom-Hultqvist J."/>
            <person name="Kolisko M."/>
            <person name="Simpson A.G.B."/>
            <person name="Roger A.J."/>
            <person name="Svard S.G."/>
            <person name="Andersson J.O."/>
        </authorList>
    </citation>
    <scope>NUCLEOTIDE SEQUENCE</scope>
    <source>
        <strain evidence="2">PC1</strain>
    </source>
</reference>
<accession>A0A146K1D8</accession>
<gene>
    <name evidence="2" type="ORF">TPC1_30760</name>
</gene>
<keyword evidence="1" id="KW-1133">Transmembrane helix</keyword>
<evidence type="ECO:0000256" key="1">
    <source>
        <dbReference type="SAM" id="Phobius"/>
    </source>
</evidence>
<protein>
    <recommendedName>
        <fullName evidence="3">Transmembrane protein</fullName>
    </recommendedName>
</protein>
<sequence length="478" mass="56429">HYIQQYLLIFILLPSIIFTLKIISPQFDIKQLRQIDDQLQRDYFYLTNNKANIRMTKVLLEKSKSSPNKHYDTQLSYEDIEQITMFWSYLNIDEDEARMAYFNLQSQPLLVQNYLFLLRDVAKIKNKFDESLKQYDLLSCQLEELMSRNSDPDDFCRKLALQRAHLFKLIEITQMCQNLIGFYVHLPSLTPDPLQFIPQFSKSIQRIYGYIPTYLHRSGMFTLDQASLKAQTWLDQAQQAGFSIQQTCLMFFCGYDFATSSQLSEMFFVYLLNQSKVKFPLLKSAQVYTFLENDSQKIKDEFHKEKLFQLPNAKIPFFGQLVQKQVQKDDEFDLLYKMVKAKPDAKFDDINMDFFEEVYKKRDVKFYQLKEQEINRLQHWLQQQRSEAKQTQVSDNSWIPKIKPKIVQKPVEKPKILNNEDTIPKAVEIGVKISQVTKQIVDKKQLSQSFYAPVKMENTAVLKAKAIGKAIEEKINKK</sequence>
<evidence type="ECO:0008006" key="3">
    <source>
        <dbReference type="Google" id="ProtNLM"/>
    </source>
</evidence>
<keyword evidence="1" id="KW-0472">Membrane</keyword>
<evidence type="ECO:0000313" key="2">
    <source>
        <dbReference type="EMBL" id="JAP89745.1"/>
    </source>
</evidence>
<dbReference type="AlphaFoldDB" id="A0A146K1D8"/>
<keyword evidence="1" id="KW-0812">Transmembrane</keyword>
<dbReference type="EMBL" id="GDID01006861">
    <property type="protein sequence ID" value="JAP89745.1"/>
    <property type="molecule type" value="Transcribed_RNA"/>
</dbReference>
<name>A0A146K1D8_9EUKA</name>
<feature type="non-terminal residue" evidence="2">
    <location>
        <position position="1"/>
    </location>
</feature>
<feature type="transmembrane region" description="Helical" evidence="1">
    <location>
        <begin position="6"/>
        <end position="23"/>
    </location>
</feature>
<proteinExistence type="predicted"/>